<dbReference type="Proteomes" id="UP000667802">
    <property type="component" value="Unassembled WGS sequence"/>
</dbReference>
<evidence type="ECO:0000256" key="1">
    <source>
        <dbReference type="ARBA" id="ARBA00022574"/>
    </source>
</evidence>
<feature type="repeat" description="WD" evidence="3">
    <location>
        <begin position="412"/>
        <end position="453"/>
    </location>
</feature>
<keyword evidence="1 3" id="KW-0853">WD repeat</keyword>
<dbReference type="InterPro" id="IPR015943">
    <property type="entry name" value="WD40/YVTN_repeat-like_dom_sf"/>
</dbReference>
<dbReference type="SUPFAM" id="SSF56112">
    <property type="entry name" value="Protein kinase-like (PK-like)"/>
    <property type="match status" value="1"/>
</dbReference>
<dbReference type="SUPFAM" id="SSF50978">
    <property type="entry name" value="WD40 repeat-like"/>
    <property type="match status" value="1"/>
</dbReference>
<dbReference type="Pfam" id="PF25173">
    <property type="entry name" value="Beta-prop_WDR3_1st"/>
    <property type="match status" value="1"/>
</dbReference>
<evidence type="ECO:0000256" key="3">
    <source>
        <dbReference type="PROSITE-ProRule" id="PRU00221"/>
    </source>
</evidence>
<name>A0AAP5M7E5_9CYAN</name>
<keyword evidence="7" id="KW-1185">Reference proteome</keyword>
<dbReference type="GO" id="GO:0004674">
    <property type="term" value="F:protein serine/threonine kinase activity"/>
    <property type="evidence" value="ECO:0007669"/>
    <property type="project" value="UniProtKB-KW"/>
</dbReference>
<dbReference type="RefSeq" id="WP_208339844.1">
    <property type="nucleotide sequence ID" value="NZ_CAWQFN010000570.1"/>
</dbReference>
<keyword evidence="2" id="KW-0677">Repeat</keyword>
<feature type="binding site" evidence="4">
    <location>
        <position position="65"/>
    </location>
    <ligand>
        <name>ATP</name>
        <dbReference type="ChEBI" id="CHEBI:30616"/>
    </ligand>
</feature>
<keyword evidence="4" id="KW-0067">ATP-binding</keyword>
<dbReference type="Gene3D" id="1.10.510.10">
    <property type="entry name" value="Transferase(Phosphotransferase) domain 1"/>
    <property type="match status" value="1"/>
</dbReference>
<feature type="repeat" description="WD" evidence="3">
    <location>
        <begin position="632"/>
        <end position="666"/>
    </location>
</feature>
<dbReference type="GO" id="GO:0005524">
    <property type="term" value="F:ATP binding"/>
    <property type="evidence" value="ECO:0007669"/>
    <property type="project" value="UniProtKB-UniRule"/>
</dbReference>
<evidence type="ECO:0000313" key="6">
    <source>
        <dbReference type="EMBL" id="MDR9893627.1"/>
    </source>
</evidence>
<dbReference type="Gene3D" id="3.30.200.20">
    <property type="entry name" value="Phosphorylase Kinase, domain 1"/>
    <property type="match status" value="1"/>
</dbReference>
<feature type="repeat" description="WD" evidence="3">
    <location>
        <begin position="506"/>
        <end position="547"/>
    </location>
</feature>
<dbReference type="PROSITE" id="PS50011">
    <property type="entry name" value="PROTEIN_KINASE_DOM"/>
    <property type="match status" value="1"/>
</dbReference>
<dbReference type="PROSITE" id="PS00678">
    <property type="entry name" value="WD_REPEATS_1"/>
    <property type="match status" value="6"/>
</dbReference>
<dbReference type="PROSITE" id="PS50294">
    <property type="entry name" value="WD_REPEATS_REGION"/>
    <property type="match status" value="7"/>
</dbReference>
<dbReference type="CDD" id="cd00200">
    <property type="entry name" value="WD40"/>
    <property type="match status" value="1"/>
</dbReference>
<feature type="domain" description="Protein kinase" evidence="5">
    <location>
        <begin position="35"/>
        <end position="292"/>
    </location>
</feature>
<dbReference type="Pfam" id="PF00069">
    <property type="entry name" value="Pkinase"/>
    <property type="match status" value="1"/>
</dbReference>
<keyword evidence="6" id="KW-0418">Kinase</keyword>
<dbReference type="AlphaFoldDB" id="A0AAP5M7E5"/>
<keyword evidence="4" id="KW-0547">Nucleotide-binding</keyword>
<organism evidence="6 7">
    <name type="scientific">Aetokthonos hydrillicola Thurmond2011</name>
    <dbReference type="NCBI Taxonomy" id="2712845"/>
    <lineage>
        <taxon>Bacteria</taxon>
        <taxon>Bacillati</taxon>
        <taxon>Cyanobacteriota</taxon>
        <taxon>Cyanophyceae</taxon>
        <taxon>Nostocales</taxon>
        <taxon>Hapalosiphonaceae</taxon>
        <taxon>Aetokthonos</taxon>
    </lineage>
</organism>
<evidence type="ECO:0000313" key="7">
    <source>
        <dbReference type="Proteomes" id="UP000667802"/>
    </source>
</evidence>
<dbReference type="InterPro" id="IPR000719">
    <property type="entry name" value="Prot_kinase_dom"/>
</dbReference>
<dbReference type="InterPro" id="IPR019775">
    <property type="entry name" value="WD40_repeat_CS"/>
</dbReference>
<feature type="repeat" description="WD" evidence="3">
    <location>
        <begin position="548"/>
        <end position="589"/>
    </location>
</feature>
<dbReference type="PROSITE" id="PS50082">
    <property type="entry name" value="WD_REPEATS_2"/>
    <property type="match status" value="7"/>
</dbReference>
<dbReference type="PANTHER" id="PTHR19879:SF9">
    <property type="entry name" value="TRANSCRIPTION INITIATION FACTOR TFIID SUBUNIT 5"/>
    <property type="match status" value="1"/>
</dbReference>
<dbReference type="EMBL" id="JAALHA020000001">
    <property type="protein sequence ID" value="MDR9893627.1"/>
    <property type="molecule type" value="Genomic_DNA"/>
</dbReference>
<comment type="caution">
    <text evidence="6">The sequence shown here is derived from an EMBL/GenBank/DDBJ whole genome shotgun (WGS) entry which is preliminary data.</text>
</comment>
<dbReference type="SMART" id="SM00220">
    <property type="entry name" value="S_TKc"/>
    <property type="match status" value="1"/>
</dbReference>
<dbReference type="PANTHER" id="PTHR19879">
    <property type="entry name" value="TRANSCRIPTION INITIATION FACTOR TFIID"/>
    <property type="match status" value="1"/>
</dbReference>
<dbReference type="InterPro" id="IPR020472">
    <property type="entry name" value="WD40_PAC1"/>
</dbReference>
<dbReference type="InterPro" id="IPR017441">
    <property type="entry name" value="Protein_kinase_ATP_BS"/>
</dbReference>
<dbReference type="Gene3D" id="2.130.10.10">
    <property type="entry name" value="YVTN repeat-like/Quinoprotein amine dehydrogenase"/>
    <property type="match status" value="3"/>
</dbReference>
<dbReference type="Pfam" id="PF00400">
    <property type="entry name" value="WD40"/>
    <property type="match status" value="3"/>
</dbReference>
<keyword evidence="6" id="KW-0808">Transferase</keyword>
<keyword evidence="6" id="KW-0723">Serine/threonine-protein kinase</keyword>
<feature type="repeat" description="WD" evidence="3">
    <location>
        <begin position="454"/>
        <end position="495"/>
    </location>
</feature>
<evidence type="ECO:0000256" key="2">
    <source>
        <dbReference type="ARBA" id="ARBA00022737"/>
    </source>
</evidence>
<feature type="repeat" description="WD" evidence="3">
    <location>
        <begin position="370"/>
        <end position="411"/>
    </location>
</feature>
<dbReference type="SMART" id="SM00320">
    <property type="entry name" value="WD40"/>
    <property type="match status" value="7"/>
</dbReference>
<gene>
    <name evidence="6" type="ORF">G7B40_003390</name>
</gene>
<dbReference type="InterPro" id="IPR011009">
    <property type="entry name" value="Kinase-like_dom_sf"/>
</dbReference>
<accession>A0AAP5M7E5</accession>
<dbReference type="InterPro" id="IPR001680">
    <property type="entry name" value="WD40_rpt"/>
</dbReference>
<dbReference type="PRINTS" id="PR00320">
    <property type="entry name" value="GPROTEINBRPT"/>
</dbReference>
<dbReference type="InterPro" id="IPR036322">
    <property type="entry name" value="WD40_repeat_dom_sf"/>
</dbReference>
<feature type="repeat" description="WD" evidence="3">
    <location>
        <begin position="590"/>
        <end position="631"/>
    </location>
</feature>
<proteinExistence type="predicted"/>
<protein>
    <submittedName>
        <fullName evidence="6">Serine/threonine protein kinase</fullName>
    </submittedName>
</protein>
<evidence type="ECO:0000256" key="4">
    <source>
        <dbReference type="PROSITE-ProRule" id="PRU10141"/>
    </source>
</evidence>
<sequence>MICCLNPACHNPPCADDTKFCSNCGTGLVVLRNRYRPVKSLGGGGFGKTYLAEDIDKLNEKCVIKQFAPQVQGTGALQKATELFEQEAIRLQHLGEHPQIPTLLAYFQQDNRLYLVQQYIEGENLLAELEQQGVFSEQKIRELLLDLLNILKEVHAQQVIHRDIKPDNLIRRPDGRLVLIDFGASKRLTTTVINYSGTAIGSFGYASVEQMHGGKAYPASDLFSLGTTCFHLLTGVHPWELWKSQGYSWVAHWRDHLQQPVSQELGHILDKLLQGDYHQRYQSATEVLQELNQPPPSQAKTQPQPVVLQRNNKLKKSLLLSGAIALLALVGTQIYSYIRDHSVRDRLLPTNSTVKVPSLSSNNFLQQRTLLGHSGWVTSIAISPDSKILASGSWDNTIKLWNLATGEQIRTLQGHSDPVISIAISPDGDTLASGSRDNTIKLWNLATGEQIRTLEGHSDLIRSVAISPDSRTLASGSLDNIIKLWNLATGEQTRTLQEHSDGVNSFLALVNTAYSIAFSPDSKILASGSYDSTIKLWNLGTGEQIRTLQGHSKSVYSVAISPDGKILASGSADNTIKLWNLATGGQIRTLQGHSSEVNSVAFSPDGKTLASGSDDNTVKLWNLATGEPIRTLQGHSGSVRSVAFSPDGKILASGSEDKTIKIWAIP</sequence>
<evidence type="ECO:0000259" key="5">
    <source>
        <dbReference type="PROSITE" id="PS50011"/>
    </source>
</evidence>
<reference evidence="7" key="1">
    <citation type="journal article" date="2021" name="Science">
        <title>Hunting the eagle killer: A cyanobacterial neurotoxin causes vacuolar myelinopathy.</title>
        <authorList>
            <person name="Breinlinger S."/>
            <person name="Phillips T.J."/>
            <person name="Haram B.N."/>
            <person name="Mares J."/>
            <person name="Martinez Yerena J.A."/>
            <person name="Hrouzek P."/>
            <person name="Sobotka R."/>
            <person name="Henderson W.M."/>
            <person name="Schmieder P."/>
            <person name="Williams S.M."/>
            <person name="Lauderdale J.D."/>
            <person name="Wilde H.D."/>
            <person name="Gerrin W."/>
            <person name="Kust A."/>
            <person name="Washington J.W."/>
            <person name="Wagner C."/>
            <person name="Geier B."/>
            <person name="Liebeke M."/>
            <person name="Enke H."/>
            <person name="Niedermeyer T.H.J."/>
            <person name="Wilde S.B."/>
        </authorList>
    </citation>
    <scope>NUCLEOTIDE SEQUENCE [LARGE SCALE GENOMIC DNA]</scope>
    <source>
        <strain evidence="7">Thurmond2011</strain>
    </source>
</reference>
<dbReference type="PROSITE" id="PS00107">
    <property type="entry name" value="PROTEIN_KINASE_ATP"/>
    <property type="match status" value="1"/>
</dbReference>
<dbReference type="CDD" id="cd14014">
    <property type="entry name" value="STKc_PknB_like"/>
    <property type="match status" value="1"/>
</dbReference>